<gene>
    <name evidence="1" type="ORF">AC631_00787</name>
</gene>
<dbReference type="OrthoDB" id="4027254at2759"/>
<dbReference type="Proteomes" id="UP000054251">
    <property type="component" value="Unassembled WGS sequence"/>
</dbReference>
<dbReference type="GeneID" id="26837796"/>
<name>A0A0V1Q5I1_9ASCO</name>
<sequence length="239" mass="28354">MVEEICNPSFEVFDYFYELLQHDIITDTNAFCTELMLVMAHFRQIVDGVQIKNAIFYEEFMNIRHCLKLIITTIHGKQNLSLESDKEFSKLLVLYIQIFQKNKVATIAKETRTSYNSSKKTVLKSSQKNCNVDNANYKYHLAKGPKEPEWVKNFYDIKANNETQLQITKEIVYKEVSSEYNTNNDQKNMVKQGFRSKMRNIWATSLLRYRKAGLNECKKCKFLPLHYLYHKYENETYIE</sequence>
<proteinExistence type="predicted"/>
<reference evidence="1 2" key="1">
    <citation type="submission" date="2015-11" db="EMBL/GenBank/DDBJ databases">
        <title>The genome of Debaryomyces fabryi.</title>
        <authorList>
            <person name="Tafer H."/>
            <person name="Lopandic K."/>
        </authorList>
    </citation>
    <scope>NUCLEOTIDE SEQUENCE [LARGE SCALE GENOMIC DNA]</scope>
    <source>
        <strain evidence="1 2">CBS 789</strain>
    </source>
</reference>
<keyword evidence="2" id="KW-1185">Reference proteome</keyword>
<dbReference type="RefSeq" id="XP_015469573.1">
    <property type="nucleotide sequence ID" value="XM_015609617.1"/>
</dbReference>
<evidence type="ECO:0000313" key="1">
    <source>
        <dbReference type="EMBL" id="KSA03471.1"/>
    </source>
</evidence>
<organism evidence="1 2">
    <name type="scientific">Debaryomyces fabryi</name>
    <dbReference type="NCBI Taxonomy" id="58627"/>
    <lineage>
        <taxon>Eukaryota</taxon>
        <taxon>Fungi</taxon>
        <taxon>Dikarya</taxon>
        <taxon>Ascomycota</taxon>
        <taxon>Saccharomycotina</taxon>
        <taxon>Pichiomycetes</taxon>
        <taxon>Debaryomycetaceae</taxon>
        <taxon>Debaryomyces</taxon>
    </lineage>
</organism>
<dbReference type="AlphaFoldDB" id="A0A0V1Q5I1"/>
<protein>
    <submittedName>
        <fullName evidence="1">Uncharacterized protein</fullName>
    </submittedName>
</protein>
<dbReference type="EMBL" id="LMYN01000009">
    <property type="protein sequence ID" value="KSA03471.1"/>
    <property type="molecule type" value="Genomic_DNA"/>
</dbReference>
<evidence type="ECO:0000313" key="2">
    <source>
        <dbReference type="Proteomes" id="UP000054251"/>
    </source>
</evidence>
<comment type="caution">
    <text evidence="1">The sequence shown here is derived from an EMBL/GenBank/DDBJ whole genome shotgun (WGS) entry which is preliminary data.</text>
</comment>
<accession>A0A0V1Q5I1</accession>